<organism evidence="1 2">
    <name type="scientific">Blyttiomyces helicus</name>
    <dbReference type="NCBI Taxonomy" id="388810"/>
    <lineage>
        <taxon>Eukaryota</taxon>
        <taxon>Fungi</taxon>
        <taxon>Fungi incertae sedis</taxon>
        <taxon>Chytridiomycota</taxon>
        <taxon>Chytridiomycota incertae sedis</taxon>
        <taxon>Chytridiomycetes</taxon>
        <taxon>Chytridiomycetes incertae sedis</taxon>
        <taxon>Blyttiomyces</taxon>
    </lineage>
</organism>
<reference evidence="2" key="1">
    <citation type="journal article" date="2018" name="Nat. Microbiol.">
        <title>Leveraging single-cell genomics to expand the fungal tree of life.</title>
        <authorList>
            <person name="Ahrendt S.R."/>
            <person name="Quandt C.A."/>
            <person name="Ciobanu D."/>
            <person name="Clum A."/>
            <person name="Salamov A."/>
            <person name="Andreopoulos B."/>
            <person name="Cheng J.F."/>
            <person name="Woyke T."/>
            <person name="Pelin A."/>
            <person name="Henrissat B."/>
            <person name="Reynolds N.K."/>
            <person name="Benny G.L."/>
            <person name="Smith M.E."/>
            <person name="James T.Y."/>
            <person name="Grigoriev I.V."/>
        </authorList>
    </citation>
    <scope>NUCLEOTIDE SEQUENCE [LARGE SCALE GENOMIC DNA]</scope>
</reference>
<dbReference type="Gene3D" id="2.80.10.50">
    <property type="match status" value="1"/>
</dbReference>
<dbReference type="InterPro" id="IPR035992">
    <property type="entry name" value="Ricin_B-like_lectins"/>
</dbReference>
<dbReference type="AlphaFoldDB" id="A0A4P9WKN9"/>
<dbReference type="Proteomes" id="UP000269721">
    <property type="component" value="Unassembled WGS sequence"/>
</dbReference>
<keyword evidence="2" id="KW-1185">Reference proteome</keyword>
<evidence type="ECO:0000313" key="1">
    <source>
        <dbReference type="EMBL" id="RKO93561.1"/>
    </source>
</evidence>
<sequence length="209" mass="22395">MIYLSLNSLKSTIVTPESLTPYATKSMLKGYVVPAELSGYAKTSALSKYVVPAELASYAKVSSLSNYVVPAELSAYAKTSDLSNYVVPSELATYAKKSDITDELNKYAPKQSIIGPTKLGYYGKPNVCLAQDPAKGLVITPCNSTDVTMWTIDQTARRISSNGQCLTTNPISTAISNSNCDPTNANQQVDYLNNGEIVFTGPSSSTTME</sequence>
<dbReference type="EMBL" id="KZ994190">
    <property type="protein sequence ID" value="RKO93561.1"/>
    <property type="molecule type" value="Genomic_DNA"/>
</dbReference>
<dbReference type="SUPFAM" id="SSF50370">
    <property type="entry name" value="Ricin B-like lectins"/>
    <property type="match status" value="1"/>
</dbReference>
<proteinExistence type="predicted"/>
<dbReference type="PROSITE" id="PS50231">
    <property type="entry name" value="RICIN_B_LECTIN"/>
    <property type="match status" value="1"/>
</dbReference>
<gene>
    <name evidence="1" type="ORF">BDK51DRAFT_32309</name>
</gene>
<name>A0A4P9WKN9_9FUNG</name>
<evidence type="ECO:0000313" key="2">
    <source>
        <dbReference type="Proteomes" id="UP000269721"/>
    </source>
</evidence>
<protein>
    <submittedName>
        <fullName evidence="1">Uncharacterized protein</fullName>
    </submittedName>
</protein>
<accession>A0A4P9WKN9</accession>